<evidence type="ECO:0000256" key="6">
    <source>
        <dbReference type="ARBA" id="ARBA00023136"/>
    </source>
</evidence>
<dbReference type="Proteomes" id="UP000649179">
    <property type="component" value="Unassembled WGS sequence"/>
</dbReference>
<dbReference type="GO" id="GO:0005886">
    <property type="term" value="C:plasma membrane"/>
    <property type="evidence" value="ECO:0007669"/>
    <property type="project" value="UniProtKB-SubCell"/>
</dbReference>
<protein>
    <recommendedName>
        <fullName evidence="8">Polysaccharide chain length determinant N-terminal domain-containing protein</fullName>
    </recommendedName>
</protein>
<dbReference type="RefSeq" id="WP_188779882.1">
    <property type="nucleotide sequence ID" value="NZ_BMKQ01000001.1"/>
</dbReference>
<dbReference type="InterPro" id="IPR003856">
    <property type="entry name" value="LPS_length_determ_N"/>
</dbReference>
<keyword evidence="10" id="KW-1185">Reference proteome</keyword>
<feature type="domain" description="Polysaccharide chain length determinant N-terminal" evidence="8">
    <location>
        <begin position="15"/>
        <end position="94"/>
    </location>
</feature>
<keyword evidence="4 7" id="KW-0812">Transmembrane</keyword>
<keyword evidence="3" id="KW-1003">Cell membrane</keyword>
<evidence type="ECO:0000256" key="4">
    <source>
        <dbReference type="ARBA" id="ARBA00022692"/>
    </source>
</evidence>
<comment type="similarity">
    <text evidence="2">Belongs to the CpsC/CapA family.</text>
</comment>
<evidence type="ECO:0000256" key="2">
    <source>
        <dbReference type="ARBA" id="ARBA00006683"/>
    </source>
</evidence>
<proteinExistence type="inferred from homology"/>
<dbReference type="AlphaFoldDB" id="A0A917BNW3"/>
<evidence type="ECO:0000313" key="9">
    <source>
        <dbReference type="EMBL" id="GGF48329.1"/>
    </source>
</evidence>
<feature type="transmembrane region" description="Helical" evidence="7">
    <location>
        <begin position="265"/>
        <end position="285"/>
    </location>
</feature>
<evidence type="ECO:0000256" key="1">
    <source>
        <dbReference type="ARBA" id="ARBA00004651"/>
    </source>
</evidence>
<accession>A0A917BNW3</accession>
<evidence type="ECO:0000256" key="5">
    <source>
        <dbReference type="ARBA" id="ARBA00022989"/>
    </source>
</evidence>
<feature type="transmembrane region" description="Helical" evidence="7">
    <location>
        <begin position="24"/>
        <end position="43"/>
    </location>
</feature>
<comment type="caution">
    <text evidence="9">The sequence shown here is derived from an EMBL/GenBank/DDBJ whole genome shotgun (WGS) entry which is preliminary data.</text>
</comment>
<name>A0A917BNW3_9ACTN</name>
<evidence type="ECO:0000256" key="3">
    <source>
        <dbReference type="ARBA" id="ARBA00022475"/>
    </source>
</evidence>
<evidence type="ECO:0000313" key="10">
    <source>
        <dbReference type="Proteomes" id="UP000649179"/>
    </source>
</evidence>
<sequence>MADHTAAVPDQGPGLLDAIRRSPILVVAVVVVGALLGLAFTFLRETGYSARAEVVVGTNTDVTLYAQGQNSQPGARAQAAAVAMRSHELAKAASDLLDGKVASRRIERTTTVAPVQDSSVVTVTARSDDAEQAAQVANALVKAYTQTSGEAADAQGQRAQSVLARQEERIRTKIAAVKKQQTTRMTQVGRGVPGEGVERDRLLQLALGNDAEYQGLVNQQDRLSETLETIETSQSQNAVDTQLVSSGTTTVYPAEVPRGNLGATLVRNILIGAVLGLLVGSVLAWRRLDRAAARRHGSPAGR</sequence>
<dbReference type="PANTHER" id="PTHR32309">
    <property type="entry name" value="TYROSINE-PROTEIN KINASE"/>
    <property type="match status" value="1"/>
</dbReference>
<evidence type="ECO:0000259" key="8">
    <source>
        <dbReference type="Pfam" id="PF02706"/>
    </source>
</evidence>
<keyword evidence="5 7" id="KW-1133">Transmembrane helix</keyword>
<dbReference type="EMBL" id="BMKQ01000001">
    <property type="protein sequence ID" value="GGF48329.1"/>
    <property type="molecule type" value="Genomic_DNA"/>
</dbReference>
<keyword evidence="6 7" id="KW-0472">Membrane</keyword>
<reference evidence="9" key="2">
    <citation type="submission" date="2020-09" db="EMBL/GenBank/DDBJ databases">
        <authorList>
            <person name="Sun Q."/>
            <person name="Zhou Y."/>
        </authorList>
    </citation>
    <scope>NUCLEOTIDE SEQUENCE</scope>
    <source>
        <strain evidence="9">CGMCC 1.16067</strain>
    </source>
</reference>
<dbReference type="Pfam" id="PF02706">
    <property type="entry name" value="Wzz"/>
    <property type="match status" value="1"/>
</dbReference>
<evidence type="ECO:0000256" key="7">
    <source>
        <dbReference type="SAM" id="Phobius"/>
    </source>
</evidence>
<dbReference type="InterPro" id="IPR050445">
    <property type="entry name" value="Bact_polysacc_biosynth/exp"/>
</dbReference>
<organism evidence="9 10">
    <name type="scientific">Marmoricola endophyticus</name>
    <dbReference type="NCBI Taxonomy" id="2040280"/>
    <lineage>
        <taxon>Bacteria</taxon>
        <taxon>Bacillati</taxon>
        <taxon>Actinomycetota</taxon>
        <taxon>Actinomycetes</taxon>
        <taxon>Propionibacteriales</taxon>
        <taxon>Nocardioidaceae</taxon>
        <taxon>Marmoricola</taxon>
    </lineage>
</organism>
<gene>
    <name evidence="9" type="ORF">GCM10011519_22900</name>
</gene>
<dbReference type="PANTHER" id="PTHR32309:SF31">
    <property type="entry name" value="CAPSULAR EXOPOLYSACCHARIDE FAMILY"/>
    <property type="match status" value="1"/>
</dbReference>
<reference evidence="9" key="1">
    <citation type="journal article" date="2014" name="Int. J. Syst. Evol. Microbiol.">
        <title>Complete genome sequence of Corynebacterium casei LMG S-19264T (=DSM 44701T), isolated from a smear-ripened cheese.</title>
        <authorList>
            <consortium name="US DOE Joint Genome Institute (JGI-PGF)"/>
            <person name="Walter F."/>
            <person name="Albersmeier A."/>
            <person name="Kalinowski J."/>
            <person name="Ruckert C."/>
        </authorList>
    </citation>
    <scope>NUCLEOTIDE SEQUENCE</scope>
    <source>
        <strain evidence="9">CGMCC 1.16067</strain>
    </source>
</reference>
<comment type="subcellular location">
    <subcellularLocation>
        <location evidence="1">Cell membrane</location>
        <topology evidence="1">Multi-pass membrane protein</topology>
    </subcellularLocation>
</comment>